<evidence type="ECO:0000313" key="2">
    <source>
        <dbReference type="Proteomes" id="UP000616769"/>
    </source>
</evidence>
<sequence length="82" mass="9893">MWCQKLRDYDCNNPIIRKNLDSKLQSRLMDNEQRKSLCEKNELLILSITDCIRIVGKICNHIQLLLSKCKRFFFKNERFNTI</sequence>
<proteinExistence type="predicted"/>
<name>A0A131ZXU6_SARSC</name>
<evidence type="ECO:0000313" key="1">
    <source>
        <dbReference type="EMBL" id="KPM03682.1"/>
    </source>
</evidence>
<accession>A0A131ZXU6</accession>
<dbReference type="AlphaFoldDB" id="A0A131ZXU6"/>
<dbReference type="EMBL" id="JXLN01005809">
    <property type="protein sequence ID" value="KPM03682.1"/>
    <property type="molecule type" value="Genomic_DNA"/>
</dbReference>
<dbReference type="VEuPathDB" id="VectorBase:SSCA010363"/>
<protein>
    <submittedName>
        <fullName evidence="1">Uncharacterized protein</fullName>
    </submittedName>
</protein>
<gene>
    <name evidence="1" type="ORF">QR98_0021160</name>
</gene>
<comment type="caution">
    <text evidence="1">The sequence shown here is derived from an EMBL/GenBank/DDBJ whole genome shotgun (WGS) entry which is preliminary data.</text>
</comment>
<dbReference type="OrthoDB" id="5566667at2759"/>
<organism evidence="1 2">
    <name type="scientific">Sarcoptes scabiei</name>
    <name type="common">Itch mite</name>
    <name type="synonym">Acarus scabiei</name>
    <dbReference type="NCBI Taxonomy" id="52283"/>
    <lineage>
        <taxon>Eukaryota</taxon>
        <taxon>Metazoa</taxon>
        <taxon>Ecdysozoa</taxon>
        <taxon>Arthropoda</taxon>
        <taxon>Chelicerata</taxon>
        <taxon>Arachnida</taxon>
        <taxon>Acari</taxon>
        <taxon>Acariformes</taxon>
        <taxon>Sarcoptiformes</taxon>
        <taxon>Astigmata</taxon>
        <taxon>Psoroptidia</taxon>
        <taxon>Sarcoptoidea</taxon>
        <taxon>Sarcoptidae</taxon>
        <taxon>Sarcoptinae</taxon>
        <taxon>Sarcoptes</taxon>
    </lineage>
</organism>
<dbReference type="Proteomes" id="UP000616769">
    <property type="component" value="Unassembled WGS sequence"/>
</dbReference>
<reference evidence="1 2" key="1">
    <citation type="journal article" date="2015" name="Parasit. Vectors">
        <title>Draft genome of the scabies mite.</title>
        <authorList>
            <person name="Rider S.D.Jr."/>
            <person name="Morgan M.S."/>
            <person name="Arlian L.G."/>
        </authorList>
    </citation>
    <scope>NUCLEOTIDE SEQUENCE [LARGE SCALE GENOMIC DNA]</scope>
    <source>
        <strain evidence="1">Arlian Lab</strain>
    </source>
</reference>